<dbReference type="AlphaFoldDB" id="A0A4D7QTI9"/>
<evidence type="ECO:0000313" key="2">
    <source>
        <dbReference type="EMBL" id="QCK88699.1"/>
    </source>
</evidence>
<keyword evidence="3" id="KW-1185">Reference proteome</keyword>
<dbReference type="PANTHER" id="PTHR47829">
    <property type="entry name" value="HYDROLASE, PUTATIVE (AFU_ORTHOLOGUE AFUA_1G12880)-RELATED"/>
    <property type="match status" value="1"/>
</dbReference>
<dbReference type="SUPFAM" id="SSF56112">
    <property type="entry name" value="Protein kinase-like (PK-like)"/>
    <property type="match status" value="1"/>
</dbReference>
<organism evidence="2 3">
    <name type="scientific">Phreatobacter aquaticus</name>
    <dbReference type="NCBI Taxonomy" id="2570229"/>
    <lineage>
        <taxon>Bacteria</taxon>
        <taxon>Pseudomonadati</taxon>
        <taxon>Pseudomonadota</taxon>
        <taxon>Alphaproteobacteria</taxon>
        <taxon>Hyphomicrobiales</taxon>
        <taxon>Phreatobacteraceae</taxon>
        <taxon>Phreatobacter</taxon>
    </lineage>
</organism>
<keyword evidence="2" id="KW-0808">Transferase</keyword>
<protein>
    <submittedName>
        <fullName evidence="2">Phosphotransferase family protein</fullName>
    </submittedName>
</protein>
<dbReference type="GO" id="GO:0016740">
    <property type="term" value="F:transferase activity"/>
    <property type="evidence" value="ECO:0007669"/>
    <property type="project" value="UniProtKB-KW"/>
</dbReference>
<sequence length="340" mass="37408">MTIDEVALAAYLESAWPGFKGPVKAEKFAGGQSNPTFLLTHAGGKAVLRKKPPGLLLKSAHAVDREYRVMKALGPTGFPVPKMHVLCEDDAILGTSFFVMEYVEGRILWDPALPDADVAERAAIYDAMNAALAQLHTVDIDKAGLSDFGRPGNYFARQLSRWTDQYRASETEVIEDMNSLIAWLEKALPADDGRASLVHGDFRIDNMIFSPTEPRLLAVLDWELSTIGHPLADLSYQCMQWRLPNAGAFRGLAGIDRQASGIPTEEAYVARYAARTGIGDIPHWTFYLAFSFFRLAAILQGVLKRALSGNASNPERAMKMRENVPVLARMALEVIAKDGK</sequence>
<evidence type="ECO:0000313" key="3">
    <source>
        <dbReference type="Proteomes" id="UP000298588"/>
    </source>
</evidence>
<gene>
    <name evidence="2" type="ORF">E8L99_08475</name>
</gene>
<reference evidence="2 3" key="1">
    <citation type="submission" date="2019-04" db="EMBL/GenBank/DDBJ databases">
        <title>Phreatobacter aquaticus sp. nov.</title>
        <authorList>
            <person name="Choi A."/>
            <person name="Baek K."/>
        </authorList>
    </citation>
    <scope>NUCLEOTIDE SEQUENCE [LARGE SCALE GENOMIC DNA]</scope>
    <source>
        <strain evidence="2 3">NMCR1094</strain>
    </source>
</reference>
<dbReference type="KEGG" id="paqt:E8L99_08475"/>
<dbReference type="InterPro" id="IPR011009">
    <property type="entry name" value="Kinase-like_dom_sf"/>
</dbReference>
<dbReference type="PANTHER" id="PTHR47829:SF3">
    <property type="entry name" value="AMINOGLYCOSIDE PHOSPHOTRANSFERASE DOMAIN-CONTAINING PROTEIN"/>
    <property type="match status" value="1"/>
</dbReference>
<feature type="domain" description="Aminoglycoside phosphotransferase" evidence="1">
    <location>
        <begin position="25"/>
        <end position="251"/>
    </location>
</feature>
<dbReference type="CDD" id="cd05154">
    <property type="entry name" value="ACAD10_11_N-like"/>
    <property type="match status" value="1"/>
</dbReference>
<dbReference type="RefSeq" id="WP_137102025.1">
    <property type="nucleotide sequence ID" value="NZ_CP039865.1"/>
</dbReference>
<evidence type="ECO:0000259" key="1">
    <source>
        <dbReference type="Pfam" id="PF01636"/>
    </source>
</evidence>
<accession>A0A4D7QTI9</accession>
<name>A0A4D7QTI9_9HYPH</name>
<dbReference type="Gene3D" id="3.90.1200.10">
    <property type="match status" value="1"/>
</dbReference>
<dbReference type="Pfam" id="PF01636">
    <property type="entry name" value="APH"/>
    <property type="match status" value="1"/>
</dbReference>
<dbReference type="InterPro" id="IPR041726">
    <property type="entry name" value="ACAD10_11_N"/>
</dbReference>
<dbReference type="InterPro" id="IPR052898">
    <property type="entry name" value="ACAD10-like"/>
</dbReference>
<dbReference type="Gene3D" id="3.30.200.20">
    <property type="entry name" value="Phosphorylase Kinase, domain 1"/>
    <property type="match status" value="1"/>
</dbReference>
<dbReference type="InterPro" id="IPR002575">
    <property type="entry name" value="Aminoglycoside_PTrfase"/>
</dbReference>
<dbReference type="EMBL" id="CP039865">
    <property type="protein sequence ID" value="QCK88699.1"/>
    <property type="molecule type" value="Genomic_DNA"/>
</dbReference>
<dbReference type="Proteomes" id="UP000298588">
    <property type="component" value="Chromosome"/>
</dbReference>
<dbReference type="OrthoDB" id="3806873at2"/>
<proteinExistence type="predicted"/>